<dbReference type="AlphaFoldDB" id="A0A6I4VT79"/>
<name>A0A6I4VT79_9BACL</name>
<keyword evidence="1" id="KW-1133">Transmembrane helix</keyword>
<evidence type="ECO:0000313" key="3">
    <source>
        <dbReference type="Proteomes" id="UP000430692"/>
    </source>
</evidence>
<organism evidence="2 3">
    <name type="scientific">Shimazuella alba</name>
    <dbReference type="NCBI Taxonomy" id="2690964"/>
    <lineage>
        <taxon>Bacteria</taxon>
        <taxon>Bacillati</taxon>
        <taxon>Bacillota</taxon>
        <taxon>Bacilli</taxon>
        <taxon>Bacillales</taxon>
        <taxon>Thermoactinomycetaceae</taxon>
        <taxon>Shimazuella</taxon>
    </lineage>
</organism>
<evidence type="ECO:0000256" key="1">
    <source>
        <dbReference type="SAM" id="Phobius"/>
    </source>
</evidence>
<gene>
    <name evidence="2" type="ORF">GSM42_07995</name>
</gene>
<keyword evidence="3" id="KW-1185">Reference proteome</keyword>
<keyword evidence="1" id="KW-0472">Membrane</keyword>
<evidence type="ECO:0000313" key="2">
    <source>
        <dbReference type="EMBL" id="MXQ53671.1"/>
    </source>
</evidence>
<protein>
    <recommendedName>
        <fullName evidence="4">ComG operon protein 7</fullName>
    </recommendedName>
</protein>
<dbReference type="EMBL" id="WUUL01000004">
    <property type="protein sequence ID" value="MXQ53671.1"/>
    <property type="molecule type" value="Genomic_DNA"/>
</dbReference>
<proteinExistence type="predicted"/>
<dbReference type="Proteomes" id="UP000430692">
    <property type="component" value="Unassembled WGS sequence"/>
</dbReference>
<reference evidence="2 3" key="1">
    <citation type="submission" date="2019-12" db="EMBL/GenBank/DDBJ databases">
        <title>Whole-genome analyses of novel actinobacteria.</title>
        <authorList>
            <person name="Sahin N."/>
            <person name="Saygin H."/>
        </authorList>
    </citation>
    <scope>NUCLEOTIDE SEQUENCE [LARGE SCALE GENOMIC DNA]</scope>
    <source>
        <strain evidence="2 3">KC615</strain>
    </source>
</reference>
<keyword evidence="1" id="KW-0812">Transmembrane</keyword>
<sequence>MNKEQGFVLPTVMVLIALISTLFLYASKEWMQWRERDQMRLAMVQAGYAAESAIAFRQSELQTNPNDYSAKQKTFGEYTVDVYVFESVTGTLFVKAIAKGSKGIQQTEAVELDKQTLQILYWLE</sequence>
<evidence type="ECO:0008006" key="4">
    <source>
        <dbReference type="Google" id="ProtNLM"/>
    </source>
</evidence>
<feature type="transmembrane region" description="Helical" evidence="1">
    <location>
        <begin position="6"/>
        <end position="26"/>
    </location>
</feature>
<dbReference type="RefSeq" id="WP_160801025.1">
    <property type="nucleotide sequence ID" value="NZ_WUUL01000004.1"/>
</dbReference>
<accession>A0A6I4VT79</accession>
<comment type="caution">
    <text evidence="2">The sequence shown here is derived from an EMBL/GenBank/DDBJ whole genome shotgun (WGS) entry which is preliminary data.</text>
</comment>